<dbReference type="HAMAP" id="MF_00422">
    <property type="entry name" value="SecE"/>
    <property type="match status" value="1"/>
</dbReference>
<evidence type="ECO:0000256" key="5">
    <source>
        <dbReference type="ARBA" id="ARBA00022927"/>
    </source>
</evidence>
<keyword evidence="8 9" id="KW-0472">Membrane</keyword>
<keyword evidence="6 9" id="KW-1133">Transmembrane helix</keyword>
<keyword evidence="4 9" id="KW-0812">Transmembrane</keyword>
<dbReference type="InterPro" id="IPR005807">
    <property type="entry name" value="SecE_bac"/>
</dbReference>
<dbReference type="OrthoDB" id="9810735at2"/>
<evidence type="ECO:0000256" key="6">
    <source>
        <dbReference type="ARBA" id="ARBA00022989"/>
    </source>
</evidence>
<evidence type="ECO:0000256" key="4">
    <source>
        <dbReference type="ARBA" id="ARBA00022692"/>
    </source>
</evidence>
<keyword evidence="3 9" id="KW-1003">Cell membrane</keyword>
<evidence type="ECO:0000256" key="1">
    <source>
        <dbReference type="ARBA" id="ARBA00004370"/>
    </source>
</evidence>
<sequence length="60" mass="7144">MDKIKEYIQDIRKEMKKVSWPDQQELIDYTIVVVVFTVLLSAFIFVIDQVYSTVLEAIYQ</sequence>
<dbReference type="GO" id="GO:0009306">
    <property type="term" value="P:protein secretion"/>
    <property type="evidence" value="ECO:0007669"/>
    <property type="project" value="UniProtKB-UniRule"/>
</dbReference>
<dbReference type="Proteomes" id="UP000324595">
    <property type="component" value="Unassembled WGS sequence"/>
</dbReference>
<gene>
    <name evidence="9" type="primary">secE</name>
    <name evidence="10" type="ORF">LX73_1865</name>
</gene>
<dbReference type="GO" id="GO:0065002">
    <property type="term" value="P:intracellular protein transmembrane transport"/>
    <property type="evidence" value="ECO:0007669"/>
    <property type="project" value="UniProtKB-UniRule"/>
</dbReference>
<organism evidence="10 11">
    <name type="scientific">Fodinibius salinus</name>
    <dbReference type="NCBI Taxonomy" id="860790"/>
    <lineage>
        <taxon>Bacteria</taxon>
        <taxon>Pseudomonadati</taxon>
        <taxon>Balneolota</taxon>
        <taxon>Balneolia</taxon>
        <taxon>Balneolales</taxon>
        <taxon>Balneolaceae</taxon>
        <taxon>Fodinibius</taxon>
    </lineage>
</organism>
<dbReference type="PANTHER" id="PTHR33910:SF1">
    <property type="entry name" value="PROTEIN TRANSLOCASE SUBUNIT SECE"/>
    <property type="match status" value="1"/>
</dbReference>
<dbReference type="GO" id="GO:0006605">
    <property type="term" value="P:protein targeting"/>
    <property type="evidence" value="ECO:0007669"/>
    <property type="project" value="UniProtKB-UniRule"/>
</dbReference>
<dbReference type="RefSeq" id="WP_148899208.1">
    <property type="nucleotide sequence ID" value="NZ_VNHY01000003.1"/>
</dbReference>
<keyword evidence="7 9" id="KW-0811">Translocation</keyword>
<dbReference type="InterPro" id="IPR001901">
    <property type="entry name" value="Translocase_SecE/Sec61-g"/>
</dbReference>
<evidence type="ECO:0000313" key="10">
    <source>
        <dbReference type="EMBL" id="TYP92505.1"/>
    </source>
</evidence>
<name>A0A5D3YIE5_9BACT</name>
<dbReference type="NCBIfam" id="TIGR00964">
    <property type="entry name" value="secE_bact"/>
    <property type="match status" value="1"/>
</dbReference>
<protein>
    <recommendedName>
        <fullName evidence="9">Protein translocase subunit SecE</fullName>
    </recommendedName>
</protein>
<dbReference type="InterPro" id="IPR038379">
    <property type="entry name" value="SecE_sf"/>
</dbReference>
<dbReference type="EMBL" id="VNHY01000003">
    <property type="protein sequence ID" value="TYP92505.1"/>
    <property type="molecule type" value="Genomic_DNA"/>
</dbReference>
<proteinExistence type="inferred from homology"/>
<comment type="similarity">
    <text evidence="9">Belongs to the SecE/SEC61-gamma family.</text>
</comment>
<dbReference type="PROSITE" id="PS01067">
    <property type="entry name" value="SECE_SEC61G"/>
    <property type="match status" value="1"/>
</dbReference>
<comment type="subunit">
    <text evidence="9">Component of the Sec protein translocase complex. Heterotrimer consisting of SecY, SecE and SecG subunits. The heterotrimers can form oligomers, although 1 heterotrimer is thought to be able to translocate proteins. Interacts with the ribosome. Interacts with SecDF, and other proteins may be involved. Interacts with SecA.</text>
</comment>
<keyword evidence="2 9" id="KW-0813">Transport</keyword>
<dbReference type="PANTHER" id="PTHR33910">
    <property type="entry name" value="PROTEIN TRANSLOCASE SUBUNIT SECE"/>
    <property type="match status" value="1"/>
</dbReference>
<feature type="transmembrane region" description="Helical" evidence="9">
    <location>
        <begin position="26"/>
        <end position="47"/>
    </location>
</feature>
<evidence type="ECO:0000256" key="7">
    <source>
        <dbReference type="ARBA" id="ARBA00023010"/>
    </source>
</evidence>
<evidence type="ECO:0000256" key="9">
    <source>
        <dbReference type="HAMAP-Rule" id="MF_00422"/>
    </source>
</evidence>
<evidence type="ECO:0000313" key="11">
    <source>
        <dbReference type="Proteomes" id="UP000324595"/>
    </source>
</evidence>
<dbReference type="AlphaFoldDB" id="A0A5D3YIE5"/>
<dbReference type="GO" id="GO:0008320">
    <property type="term" value="F:protein transmembrane transporter activity"/>
    <property type="evidence" value="ECO:0007669"/>
    <property type="project" value="UniProtKB-UniRule"/>
</dbReference>
<comment type="subcellular location">
    <subcellularLocation>
        <location evidence="9">Cell membrane</location>
        <topology evidence="9">Single-pass membrane protein</topology>
    </subcellularLocation>
    <subcellularLocation>
        <location evidence="1">Membrane</location>
    </subcellularLocation>
</comment>
<dbReference type="GO" id="GO:0043952">
    <property type="term" value="P:protein transport by the Sec complex"/>
    <property type="evidence" value="ECO:0007669"/>
    <property type="project" value="UniProtKB-UniRule"/>
</dbReference>
<accession>A0A5D3YIE5</accession>
<evidence type="ECO:0000256" key="8">
    <source>
        <dbReference type="ARBA" id="ARBA00023136"/>
    </source>
</evidence>
<keyword evidence="5 9" id="KW-0653">Protein transport</keyword>
<dbReference type="GO" id="GO:0005886">
    <property type="term" value="C:plasma membrane"/>
    <property type="evidence" value="ECO:0007669"/>
    <property type="project" value="UniProtKB-SubCell"/>
</dbReference>
<reference evidence="10 11" key="1">
    <citation type="submission" date="2019-07" db="EMBL/GenBank/DDBJ databases">
        <title>Genomic Encyclopedia of Archaeal and Bacterial Type Strains, Phase II (KMG-II): from individual species to whole genera.</title>
        <authorList>
            <person name="Goeker M."/>
        </authorList>
    </citation>
    <scope>NUCLEOTIDE SEQUENCE [LARGE SCALE GENOMIC DNA]</scope>
    <source>
        <strain evidence="10 11">DSM 21935</strain>
    </source>
</reference>
<comment type="caution">
    <text evidence="10">The sequence shown here is derived from an EMBL/GenBank/DDBJ whole genome shotgun (WGS) entry which is preliminary data.</text>
</comment>
<evidence type="ECO:0000256" key="2">
    <source>
        <dbReference type="ARBA" id="ARBA00022448"/>
    </source>
</evidence>
<comment type="function">
    <text evidence="9">Essential subunit of the Sec protein translocation channel SecYEG. Clamps together the 2 halves of SecY. May contact the channel plug during translocation.</text>
</comment>
<keyword evidence="11" id="KW-1185">Reference proteome</keyword>
<dbReference type="Gene3D" id="1.20.5.1030">
    <property type="entry name" value="Preprotein translocase secy subunit"/>
    <property type="match status" value="1"/>
</dbReference>
<dbReference type="Pfam" id="PF00584">
    <property type="entry name" value="SecE"/>
    <property type="match status" value="1"/>
</dbReference>
<evidence type="ECO:0000256" key="3">
    <source>
        <dbReference type="ARBA" id="ARBA00022475"/>
    </source>
</evidence>